<dbReference type="OrthoDB" id="5432602at2"/>
<dbReference type="Pfam" id="PF04519">
    <property type="entry name" value="Bactofilin"/>
    <property type="match status" value="1"/>
</dbReference>
<gene>
    <name evidence="2" type="ORF">MYP_943</name>
</gene>
<sequence>MFQNKKEKKELEALTNSSTIVAKGTVLEGNIETFGNIRIEGKVIGNIKSKSKVVLSESCVVEGNILAHTAEILGEVRGTIEIADVVVMKATALINGDLITNKMVMESGATFNGQCKMGATIKEIQIGEGERIKPIKQEKTA</sequence>
<keyword evidence="3" id="KW-1185">Reference proteome</keyword>
<dbReference type="AlphaFoldDB" id="A0A098L9R6"/>
<accession>A0A098L9R6</accession>
<proteinExistence type="inferred from homology"/>
<dbReference type="PANTHER" id="PTHR35024:SF4">
    <property type="entry name" value="POLYMER-FORMING CYTOSKELETAL PROTEIN"/>
    <property type="match status" value="1"/>
</dbReference>
<comment type="caution">
    <text evidence="2">The sequence shown here is derived from an EMBL/GenBank/DDBJ whole genome shotgun (WGS) entry which is preliminary data.</text>
</comment>
<dbReference type="STRING" id="153721.MYP_943"/>
<evidence type="ECO:0000313" key="3">
    <source>
        <dbReference type="Proteomes" id="UP000030185"/>
    </source>
</evidence>
<dbReference type="eggNOG" id="COG1664">
    <property type="taxonomic scope" value="Bacteria"/>
</dbReference>
<name>A0A098L9R6_9BACT</name>
<organism evidence="2 3">
    <name type="scientific">Sporocytophaga myxococcoides</name>
    <dbReference type="NCBI Taxonomy" id="153721"/>
    <lineage>
        <taxon>Bacteria</taxon>
        <taxon>Pseudomonadati</taxon>
        <taxon>Bacteroidota</taxon>
        <taxon>Cytophagia</taxon>
        <taxon>Cytophagales</taxon>
        <taxon>Cytophagaceae</taxon>
        <taxon>Sporocytophaga</taxon>
    </lineage>
</organism>
<evidence type="ECO:0000256" key="1">
    <source>
        <dbReference type="ARBA" id="ARBA00044755"/>
    </source>
</evidence>
<dbReference type="InterPro" id="IPR007607">
    <property type="entry name" value="BacA/B"/>
</dbReference>
<reference evidence="2 3" key="1">
    <citation type="submission" date="2014-09" db="EMBL/GenBank/DDBJ databases">
        <title>Sporocytophaga myxococcoides PG-01 genome sequencing.</title>
        <authorList>
            <person name="Liu L."/>
            <person name="Gao P.J."/>
            <person name="Chen G.J."/>
            <person name="Wang L.S."/>
        </authorList>
    </citation>
    <scope>NUCLEOTIDE SEQUENCE [LARGE SCALE GENOMIC DNA]</scope>
    <source>
        <strain evidence="2 3">PG-01</strain>
    </source>
</reference>
<comment type="similarity">
    <text evidence="1">Belongs to the bactofilin family.</text>
</comment>
<dbReference type="PANTHER" id="PTHR35024">
    <property type="entry name" value="HYPOTHETICAL CYTOSOLIC PROTEIN"/>
    <property type="match status" value="1"/>
</dbReference>
<dbReference type="Proteomes" id="UP000030185">
    <property type="component" value="Unassembled WGS sequence"/>
</dbReference>
<dbReference type="RefSeq" id="WP_045459358.1">
    <property type="nucleotide sequence ID" value="NZ_BBLT01000002.1"/>
</dbReference>
<protein>
    <recommendedName>
        <fullName evidence="4">Integral membrane protein CcmA involved in cell shape determination</fullName>
    </recommendedName>
</protein>
<dbReference type="EMBL" id="BBLT01000002">
    <property type="protein sequence ID" value="GAL83716.1"/>
    <property type="molecule type" value="Genomic_DNA"/>
</dbReference>
<evidence type="ECO:0000313" key="2">
    <source>
        <dbReference type="EMBL" id="GAL83716.1"/>
    </source>
</evidence>
<evidence type="ECO:0008006" key="4">
    <source>
        <dbReference type="Google" id="ProtNLM"/>
    </source>
</evidence>